<dbReference type="Pfam" id="PF18431">
    <property type="entry name" value="RNAse_A_bac"/>
    <property type="match status" value="1"/>
</dbReference>
<dbReference type="InterPro" id="IPR041436">
    <property type="entry name" value="RNAse_A_bac"/>
</dbReference>
<evidence type="ECO:0000313" key="1">
    <source>
        <dbReference type="EMBL" id="URZ12532.1"/>
    </source>
</evidence>
<dbReference type="AlphaFoldDB" id="A0A1S8MER1"/>
<gene>
    <name evidence="1" type="ORF">CROST_032540</name>
</gene>
<sequence length="158" mass="16608">MASSSLYNMGSDFSKGNFYFSKMNKGAADFVAGKNGIVESKGNGQHVLSRHIGKTDAELLKRISSNSKITASSTFADETVANSVINSALMDSKNVNKINAWLKNGAKGNLPISYNGNTIIGRGVSQGSNAVNNLKNAKVILKGNGNGGFDVLTAYPSK</sequence>
<dbReference type="KEGG" id="crw:CROST_032540"/>
<accession>A0A1S8MER1</accession>
<dbReference type="STRING" id="84029.CROST_28270"/>
<dbReference type="CDD" id="cd20684">
    <property type="entry name" value="CdiA-CT_Yk_RNaseA-like"/>
    <property type="match status" value="1"/>
</dbReference>
<proteinExistence type="predicted"/>
<dbReference type="EMBL" id="CP096983">
    <property type="protein sequence ID" value="URZ12532.1"/>
    <property type="molecule type" value="Genomic_DNA"/>
</dbReference>
<dbReference type="RefSeq" id="WP_077832589.1">
    <property type="nucleotide sequence ID" value="NZ_CP096983.1"/>
</dbReference>
<dbReference type="Proteomes" id="UP000190951">
    <property type="component" value="Chromosome"/>
</dbReference>
<evidence type="ECO:0000313" key="2">
    <source>
        <dbReference type="Proteomes" id="UP000190951"/>
    </source>
</evidence>
<keyword evidence="2" id="KW-1185">Reference proteome</keyword>
<name>A0A1S8MER1_9CLOT</name>
<reference evidence="1 2" key="1">
    <citation type="submission" date="2022-04" db="EMBL/GenBank/DDBJ databases">
        <title>Genome sequence of C. roseum typestrain.</title>
        <authorList>
            <person name="Poehlein A."/>
            <person name="Schoch T."/>
            <person name="Duerre P."/>
            <person name="Daniel R."/>
        </authorList>
    </citation>
    <scope>NUCLEOTIDE SEQUENCE [LARGE SCALE GENOMIC DNA]</scope>
    <source>
        <strain evidence="1 2">DSM 7320</strain>
    </source>
</reference>
<organism evidence="1 2">
    <name type="scientific">Clostridium felsineum</name>
    <dbReference type="NCBI Taxonomy" id="36839"/>
    <lineage>
        <taxon>Bacteria</taxon>
        <taxon>Bacillati</taxon>
        <taxon>Bacillota</taxon>
        <taxon>Clostridia</taxon>
        <taxon>Eubacteriales</taxon>
        <taxon>Clostridiaceae</taxon>
        <taxon>Clostridium</taxon>
    </lineage>
</organism>
<protein>
    <submittedName>
        <fullName evidence="1">Uncharacterized protein</fullName>
    </submittedName>
</protein>